<name>A0ABX1T4Q6_PELUQ</name>
<dbReference type="Pfam" id="PF00255">
    <property type="entry name" value="GSHPx"/>
    <property type="match status" value="1"/>
</dbReference>
<dbReference type="PANTHER" id="PTHR11592">
    <property type="entry name" value="GLUTATHIONE PEROXIDASE"/>
    <property type="match status" value="1"/>
</dbReference>
<reference evidence="5 6" key="1">
    <citation type="submission" date="2019-07" db="EMBL/GenBank/DDBJ databases">
        <title>SAR11 Genome Evolution.</title>
        <authorList>
            <person name="Giovannoni S."/>
        </authorList>
    </citation>
    <scope>NUCLEOTIDE SEQUENCE [LARGE SCALE GENOMIC DNA]</scope>
    <source>
        <strain evidence="5 6">HTCC9565</strain>
    </source>
</reference>
<protein>
    <recommendedName>
        <fullName evidence="4">Glutathione peroxidase</fullName>
    </recommendedName>
</protein>
<keyword evidence="2 4" id="KW-0575">Peroxidase</keyword>
<dbReference type="EMBL" id="LANA01000002">
    <property type="protein sequence ID" value="NMN68009.1"/>
    <property type="molecule type" value="Genomic_DNA"/>
</dbReference>
<proteinExistence type="inferred from homology"/>
<dbReference type="InterPro" id="IPR029759">
    <property type="entry name" value="GPX_AS"/>
</dbReference>
<comment type="caution">
    <text evidence="5">The sequence shown here is derived from an EMBL/GenBank/DDBJ whole genome shotgun (WGS) entry which is preliminary data.</text>
</comment>
<organism evidence="5 6">
    <name type="scientific">Pelagibacter ubique</name>
    <dbReference type="NCBI Taxonomy" id="198252"/>
    <lineage>
        <taxon>Bacteria</taxon>
        <taxon>Pseudomonadati</taxon>
        <taxon>Pseudomonadota</taxon>
        <taxon>Alphaproteobacteria</taxon>
        <taxon>Candidatus Pelagibacterales</taxon>
        <taxon>Candidatus Pelagibacteraceae</taxon>
        <taxon>Candidatus Pelagibacter</taxon>
    </lineage>
</organism>
<evidence type="ECO:0000313" key="6">
    <source>
        <dbReference type="Proteomes" id="UP001166004"/>
    </source>
</evidence>
<dbReference type="PANTHER" id="PTHR11592:SF78">
    <property type="entry name" value="GLUTATHIONE PEROXIDASE"/>
    <property type="match status" value="1"/>
</dbReference>
<comment type="similarity">
    <text evidence="1 4">Belongs to the glutathione peroxidase family.</text>
</comment>
<evidence type="ECO:0000256" key="1">
    <source>
        <dbReference type="ARBA" id="ARBA00006926"/>
    </source>
</evidence>
<evidence type="ECO:0000313" key="5">
    <source>
        <dbReference type="EMBL" id="NMN68009.1"/>
    </source>
</evidence>
<gene>
    <name evidence="5" type="ORF">VP91_00011660</name>
</gene>
<dbReference type="SUPFAM" id="SSF52833">
    <property type="entry name" value="Thioredoxin-like"/>
    <property type="match status" value="1"/>
</dbReference>
<dbReference type="InterPro" id="IPR000889">
    <property type="entry name" value="Glutathione_peroxidase"/>
</dbReference>
<dbReference type="Proteomes" id="UP001166004">
    <property type="component" value="Unassembled WGS sequence"/>
</dbReference>
<evidence type="ECO:0000256" key="3">
    <source>
        <dbReference type="ARBA" id="ARBA00023002"/>
    </source>
</evidence>
<dbReference type="Gene3D" id="3.40.30.10">
    <property type="entry name" value="Glutaredoxin"/>
    <property type="match status" value="1"/>
</dbReference>
<sequence length="184" mass="21251">MFCKKYFLVLISFIMFSFIQKVEAKYEKVFFDLTIKIINKDEINLDNFKGKTILLVNVASNCGFTKQYSALQTLYEKYKEKNFIVIGVPSNQFGGQEPGSNDEIKDFCETNFNITFPLTDKVDVKGSNAHSIYKWAKKNHGRSTIPKWNFHKILIGKDGKIHDTFNSFITPLSDKIINQIELIL</sequence>
<accession>A0ABX1T4Q6</accession>
<dbReference type="PIRSF" id="PIRSF000303">
    <property type="entry name" value="Glutathion_perox"/>
    <property type="match status" value="1"/>
</dbReference>
<dbReference type="PROSITE" id="PS51355">
    <property type="entry name" value="GLUTATHIONE_PEROXID_3"/>
    <property type="match status" value="1"/>
</dbReference>
<dbReference type="InterPro" id="IPR036249">
    <property type="entry name" value="Thioredoxin-like_sf"/>
</dbReference>
<dbReference type="PROSITE" id="PS00460">
    <property type="entry name" value="GLUTATHIONE_PEROXID_1"/>
    <property type="match status" value="1"/>
</dbReference>
<dbReference type="CDD" id="cd00340">
    <property type="entry name" value="GSH_Peroxidase"/>
    <property type="match status" value="1"/>
</dbReference>
<dbReference type="PRINTS" id="PR01011">
    <property type="entry name" value="GLUTPROXDASE"/>
</dbReference>
<keyword evidence="6" id="KW-1185">Reference proteome</keyword>
<keyword evidence="3 4" id="KW-0560">Oxidoreductase</keyword>
<dbReference type="GO" id="GO:0004601">
    <property type="term" value="F:peroxidase activity"/>
    <property type="evidence" value="ECO:0007669"/>
    <property type="project" value="UniProtKB-KW"/>
</dbReference>
<evidence type="ECO:0000256" key="4">
    <source>
        <dbReference type="RuleBase" id="RU000499"/>
    </source>
</evidence>
<evidence type="ECO:0000256" key="2">
    <source>
        <dbReference type="ARBA" id="ARBA00022559"/>
    </source>
</evidence>